<evidence type="ECO:0000313" key="1">
    <source>
        <dbReference type="EMBL" id="MBP2036786.1"/>
    </source>
</evidence>
<dbReference type="SUPFAM" id="SSF48403">
    <property type="entry name" value="Ankyrin repeat"/>
    <property type="match status" value="1"/>
</dbReference>
<gene>
    <name evidence="1" type="ORF">J2Z77_002586</name>
</gene>
<dbReference type="Proteomes" id="UP001519310">
    <property type="component" value="Unassembled WGS sequence"/>
</dbReference>
<proteinExistence type="predicted"/>
<dbReference type="Pfam" id="PF13646">
    <property type="entry name" value="HEAT_2"/>
    <property type="match status" value="1"/>
</dbReference>
<sequence>MQASRHELTDRIVAAVSAKDADTVKALLEEGADPDTRGPDGLPLLCAAVAGFDHETAEVLTAAGADPDRELQDGTTPLLRAVDLGSDALVDAVIGNDPQQRLAEGARKRLLELARYWFETGEEEELRRRTGAVGPAVRRPVDDDRYTRVEEVSLGGLTVRAGHAAILTSLEGRFGILPPVAELVARAVPYWIPDETHVNWSTAGYVLAQRLSPQDWSDLKALQHHPDTVHRRLLADVVWSRNAMTWTHQLQATAQEAELLAAWAVDEPDPMVLARVLEVYADVEHADQELIGLGYADHPDPRVRSQVSGLILRGDPPTETAATTLLALSRDPDPGVRRSTVTDLAAHSTPGFREALLTLLRDSDCDVRAEAAIRLGATEDRTAAVTDALVSLLDEADQLLCLEIVYALARRDDPRTEQAWRHVGELPPAFGRIGPQQEDHRILAYWSYQWRNRPTESDSPTA</sequence>
<evidence type="ECO:0000313" key="2">
    <source>
        <dbReference type="Proteomes" id="UP001519310"/>
    </source>
</evidence>
<dbReference type="InterPro" id="IPR016024">
    <property type="entry name" value="ARM-type_fold"/>
</dbReference>
<dbReference type="RefSeq" id="WP_189966391.1">
    <property type="nucleotide sequence ID" value="NZ_BMVL01000003.1"/>
</dbReference>
<keyword evidence="2" id="KW-1185">Reference proteome</keyword>
<name>A0ABS4L3V4_STRAV</name>
<evidence type="ECO:0008006" key="3">
    <source>
        <dbReference type="Google" id="ProtNLM"/>
    </source>
</evidence>
<accession>A0ABS4L3V4</accession>
<dbReference type="Gene3D" id="1.25.40.20">
    <property type="entry name" value="Ankyrin repeat-containing domain"/>
    <property type="match status" value="1"/>
</dbReference>
<dbReference type="InterPro" id="IPR002110">
    <property type="entry name" value="Ankyrin_rpt"/>
</dbReference>
<dbReference type="InterPro" id="IPR036770">
    <property type="entry name" value="Ankyrin_rpt-contain_sf"/>
</dbReference>
<dbReference type="Gene3D" id="1.25.10.10">
    <property type="entry name" value="Leucine-rich Repeat Variant"/>
    <property type="match status" value="1"/>
</dbReference>
<dbReference type="Pfam" id="PF12796">
    <property type="entry name" value="Ank_2"/>
    <property type="match status" value="1"/>
</dbReference>
<protein>
    <recommendedName>
        <fullName evidence="3">HEAT repeat protein</fullName>
    </recommendedName>
</protein>
<dbReference type="SMART" id="SM00248">
    <property type="entry name" value="ANK"/>
    <property type="match status" value="3"/>
</dbReference>
<dbReference type="SUPFAM" id="SSF48371">
    <property type="entry name" value="ARM repeat"/>
    <property type="match status" value="1"/>
</dbReference>
<comment type="caution">
    <text evidence="1">The sequence shown here is derived from an EMBL/GenBank/DDBJ whole genome shotgun (WGS) entry which is preliminary data.</text>
</comment>
<reference evidence="1 2" key="1">
    <citation type="submission" date="2021-03" db="EMBL/GenBank/DDBJ databases">
        <title>Genomic Encyclopedia of Type Strains, Phase IV (KMG-IV): sequencing the most valuable type-strain genomes for metagenomic binning, comparative biology and taxonomic classification.</title>
        <authorList>
            <person name="Goeker M."/>
        </authorList>
    </citation>
    <scope>NUCLEOTIDE SEQUENCE [LARGE SCALE GENOMIC DNA]</scope>
    <source>
        <strain evidence="1 2">DSM 40526</strain>
    </source>
</reference>
<dbReference type="InterPro" id="IPR011989">
    <property type="entry name" value="ARM-like"/>
</dbReference>
<organism evidence="1 2">
    <name type="scientific">Streptomyces avidinii</name>
    <dbReference type="NCBI Taxonomy" id="1895"/>
    <lineage>
        <taxon>Bacteria</taxon>
        <taxon>Bacillati</taxon>
        <taxon>Actinomycetota</taxon>
        <taxon>Actinomycetes</taxon>
        <taxon>Kitasatosporales</taxon>
        <taxon>Streptomycetaceae</taxon>
        <taxon>Streptomyces</taxon>
    </lineage>
</organism>
<dbReference type="EMBL" id="JAGGLQ010000004">
    <property type="protein sequence ID" value="MBP2036786.1"/>
    <property type="molecule type" value="Genomic_DNA"/>
</dbReference>